<evidence type="ECO:0000313" key="4">
    <source>
        <dbReference type="EMBL" id="TMW55473.1"/>
    </source>
</evidence>
<reference evidence="4" key="1">
    <citation type="submission" date="2019-03" db="EMBL/GenBank/DDBJ databases">
        <title>Long read genome sequence of the mycoparasitic Pythium oligandrum ATCC 38472 isolated from sugarbeet rhizosphere.</title>
        <authorList>
            <person name="Gaulin E."/>
        </authorList>
    </citation>
    <scope>NUCLEOTIDE SEQUENCE</scope>
    <source>
        <strain evidence="4">ATCC 38472_TT</strain>
    </source>
</reference>
<dbReference type="EMBL" id="SPLM01000147">
    <property type="protein sequence ID" value="TMW55473.1"/>
    <property type="molecule type" value="Genomic_DNA"/>
</dbReference>
<dbReference type="Proteomes" id="UP000794436">
    <property type="component" value="Unassembled WGS sequence"/>
</dbReference>
<gene>
    <name evidence="4" type="ORF">Poli38472_010355</name>
</gene>
<dbReference type="OrthoDB" id="247542at2759"/>
<protein>
    <recommendedName>
        <fullName evidence="3">AB hydrolase-1 domain-containing protein</fullName>
    </recommendedName>
</protein>
<dbReference type="GO" id="GO:0047372">
    <property type="term" value="F:monoacylglycerol lipase activity"/>
    <property type="evidence" value="ECO:0007669"/>
    <property type="project" value="TreeGrafter"/>
</dbReference>
<dbReference type="InterPro" id="IPR050960">
    <property type="entry name" value="AB_hydrolase_4_sf"/>
</dbReference>
<dbReference type="PIRSF" id="PIRSF005211">
    <property type="entry name" value="Ab_hydro_YheT"/>
    <property type="match status" value="1"/>
</dbReference>
<evidence type="ECO:0000256" key="2">
    <source>
        <dbReference type="PIRSR" id="PIRSR005211-1"/>
    </source>
</evidence>
<evidence type="ECO:0000313" key="5">
    <source>
        <dbReference type="Proteomes" id="UP000794436"/>
    </source>
</evidence>
<dbReference type="AlphaFoldDB" id="A0A8K1C2X7"/>
<comment type="similarity">
    <text evidence="1">Belongs to the AB hydrolase superfamily. AB hydrolase 4 family.</text>
</comment>
<dbReference type="PANTHER" id="PTHR10794">
    <property type="entry name" value="ABHYDROLASE DOMAIN-CONTAINING PROTEIN"/>
    <property type="match status" value="1"/>
</dbReference>
<evidence type="ECO:0000259" key="3">
    <source>
        <dbReference type="Pfam" id="PF00561"/>
    </source>
</evidence>
<dbReference type="GO" id="GO:0034338">
    <property type="term" value="F:short-chain carboxylesterase activity"/>
    <property type="evidence" value="ECO:0007669"/>
    <property type="project" value="TreeGrafter"/>
</dbReference>
<dbReference type="Pfam" id="PF00561">
    <property type="entry name" value="Abhydrolase_1"/>
    <property type="match status" value="1"/>
</dbReference>
<sequence>MMAIMTTLTRLTQALRRLYDSHPQSARLALAVLVLQGVWRPVLVKWLLRWHYRATAETPQLYYQKTAENEALLRECRVITQEKYYAPWYLFNGHLQTFQLSREDQRVEPLVKYERQTLDMPDGGILSLDWAIPPRNDRTIPRVSEIDPTRRTMLILPGLTGGSNDFYIRSVVHRMVALGWQVVVMNARGCANTPLKNAQFFCIAYTEDLRYVLKHLNTKYQFRNEALALVGFSMGSNVVVKYLGEEQEHAKTQVTAAISVGNPFDVVACSQNLSSTLFYRLTYEAVLTKNLLRLFFHQSNAHEVFHDHPDLDLVSLRQSKTLVDFDDRFTRIVFNYPSVFAFYSDASSGPRLDNVRVPLLCLNAKDDPISTAGAIPYEATQRNSNVILCVTERGGHLAFYEGEHEGSKTEKSGKSAAVSTWSAKVIGEYAESVRKQHIRHKE</sequence>
<dbReference type="InterPro" id="IPR012020">
    <property type="entry name" value="ABHD4"/>
</dbReference>
<dbReference type="InterPro" id="IPR000073">
    <property type="entry name" value="AB_hydrolase_1"/>
</dbReference>
<comment type="caution">
    <text evidence="4">The sequence shown here is derived from an EMBL/GenBank/DDBJ whole genome shotgun (WGS) entry which is preliminary data.</text>
</comment>
<dbReference type="PANTHER" id="PTHR10794:SF84">
    <property type="entry name" value="ESTERASE_LIPASE_THIOESTERASE FAMILY PROTEIN"/>
    <property type="match status" value="1"/>
</dbReference>
<dbReference type="SUPFAM" id="SSF53474">
    <property type="entry name" value="alpha/beta-Hydrolases"/>
    <property type="match status" value="1"/>
</dbReference>
<proteinExistence type="inferred from homology"/>
<dbReference type="InterPro" id="IPR029058">
    <property type="entry name" value="AB_hydrolase_fold"/>
</dbReference>
<feature type="active site" description="Charge relay system" evidence="2">
    <location>
        <position position="233"/>
    </location>
</feature>
<feature type="active site" description="Charge relay system" evidence="2">
    <location>
        <position position="396"/>
    </location>
</feature>
<name>A0A8K1C2X7_PYTOL</name>
<feature type="active site" description="Charge relay system" evidence="2">
    <location>
        <position position="367"/>
    </location>
</feature>
<keyword evidence="5" id="KW-1185">Reference proteome</keyword>
<accession>A0A8K1C2X7</accession>
<evidence type="ECO:0000256" key="1">
    <source>
        <dbReference type="ARBA" id="ARBA00010884"/>
    </source>
</evidence>
<organism evidence="4 5">
    <name type="scientific">Pythium oligandrum</name>
    <name type="common">Mycoparasitic fungus</name>
    <dbReference type="NCBI Taxonomy" id="41045"/>
    <lineage>
        <taxon>Eukaryota</taxon>
        <taxon>Sar</taxon>
        <taxon>Stramenopiles</taxon>
        <taxon>Oomycota</taxon>
        <taxon>Peronosporomycetes</taxon>
        <taxon>Pythiales</taxon>
        <taxon>Pythiaceae</taxon>
        <taxon>Pythium</taxon>
    </lineage>
</organism>
<feature type="domain" description="AB hydrolase-1" evidence="3">
    <location>
        <begin position="152"/>
        <end position="402"/>
    </location>
</feature>
<dbReference type="Gene3D" id="3.40.50.1820">
    <property type="entry name" value="alpha/beta hydrolase"/>
    <property type="match status" value="1"/>
</dbReference>